<dbReference type="Proteomes" id="UP000247591">
    <property type="component" value="Unassembled WGS sequence"/>
</dbReference>
<sequence>MTNSSGIPSPDRTPPPVSPGASPDSSTADVAKEQAGAVAGTATDAGKHVANVAGDQAQQVAGEVKNQAQDLLGQTRDELTTQAAAQQQRVAGGLRALSDEFSSMADKSDNPGIATDLTRQASQHAHTVASWLEEREPGQILDEVTHFARRKPGTFLALAAGAGLLAGRLGRGLTAANTSVDSGGSSSRAVAPPPPADDTPTGPLPPMQTPAAGYAAAPTGYAAGQHAVDPGGIGGPGDSPYTVPPASAPQPQYPHHPAPGATR</sequence>
<feature type="region of interest" description="Disordered" evidence="1">
    <location>
        <begin position="1"/>
        <end position="43"/>
    </location>
</feature>
<feature type="compositionally biased region" description="Polar residues" evidence="1">
    <location>
        <begin position="177"/>
        <end position="188"/>
    </location>
</feature>
<reference evidence="2 3" key="1">
    <citation type="submission" date="2018-06" db="EMBL/GenBank/DDBJ databases">
        <title>Genomic Encyclopedia of Type Strains, Phase IV (KMG-IV): sequencing the most valuable type-strain genomes for metagenomic binning, comparative biology and taxonomic classification.</title>
        <authorList>
            <person name="Goeker M."/>
        </authorList>
    </citation>
    <scope>NUCLEOTIDE SEQUENCE [LARGE SCALE GENOMIC DNA]</scope>
    <source>
        <strain evidence="2 3">DSM 45521</strain>
    </source>
</reference>
<dbReference type="EMBL" id="QJSP01000006">
    <property type="protein sequence ID" value="PYE17369.1"/>
    <property type="molecule type" value="Genomic_DNA"/>
</dbReference>
<evidence type="ECO:0000313" key="2">
    <source>
        <dbReference type="EMBL" id="PYE17369.1"/>
    </source>
</evidence>
<accession>A0A318RN55</accession>
<proteinExistence type="predicted"/>
<feature type="compositionally biased region" description="Pro residues" evidence="1">
    <location>
        <begin position="191"/>
        <end position="208"/>
    </location>
</feature>
<protein>
    <submittedName>
        <fullName evidence="2">Uncharacterized protein</fullName>
    </submittedName>
</protein>
<dbReference type="AlphaFoldDB" id="A0A318RN55"/>
<evidence type="ECO:0000313" key="3">
    <source>
        <dbReference type="Proteomes" id="UP000247591"/>
    </source>
</evidence>
<organism evidence="2 3">
    <name type="scientific">Williamsia limnetica</name>
    <dbReference type="NCBI Taxonomy" id="882452"/>
    <lineage>
        <taxon>Bacteria</taxon>
        <taxon>Bacillati</taxon>
        <taxon>Actinomycetota</taxon>
        <taxon>Actinomycetes</taxon>
        <taxon>Mycobacteriales</taxon>
        <taxon>Nocardiaceae</taxon>
        <taxon>Williamsia</taxon>
    </lineage>
</organism>
<feature type="region of interest" description="Disordered" evidence="1">
    <location>
        <begin position="175"/>
        <end position="263"/>
    </location>
</feature>
<feature type="compositionally biased region" description="Low complexity" evidence="1">
    <location>
        <begin position="209"/>
        <end position="223"/>
    </location>
</feature>
<dbReference type="RefSeq" id="WP_245937884.1">
    <property type="nucleotide sequence ID" value="NZ_QJSP01000006.1"/>
</dbReference>
<feature type="compositionally biased region" description="Pro residues" evidence="1">
    <location>
        <begin position="242"/>
        <end position="257"/>
    </location>
</feature>
<comment type="caution">
    <text evidence="2">The sequence shown here is derived from an EMBL/GenBank/DDBJ whole genome shotgun (WGS) entry which is preliminary data.</text>
</comment>
<evidence type="ECO:0000256" key="1">
    <source>
        <dbReference type="SAM" id="MobiDB-lite"/>
    </source>
</evidence>
<name>A0A318RN55_WILLI</name>
<gene>
    <name evidence="2" type="ORF">DFR67_10672</name>
</gene>
<keyword evidence="3" id="KW-1185">Reference proteome</keyword>